<protein>
    <recommendedName>
        <fullName evidence="4">Zinc finger GRF-type domain-containing protein</fullName>
    </recommendedName>
</protein>
<keyword evidence="1" id="KW-1133">Transmembrane helix</keyword>
<evidence type="ECO:0000313" key="2">
    <source>
        <dbReference type="EMBL" id="PWA46003.1"/>
    </source>
</evidence>
<feature type="transmembrane region" description="Helical" evidence="1">
    <location>
        <begin position="119"/>
        <end position="138"/>
    </location>
</feature>
<dbReference type="Proteomes" id="UP000245207">
    <property type="component" value="Unassembled WGS sequence"/>
</dbReference>
<name>A0A2U1LAH3_ARTAN</name>
<keyword evidence="1" id="KW-0472">Membrane</keyword>
<dbReference type="OrthoDB" id="1751720at2759"/>
<evidence type="ECO:0000313" key="3">
    <source>
        <dbReference type="Proteomes" id="UP000245207"/>
    </source>
</evidence>
<proteinExistence type="predicted"/>
<evidence type="ECO:0008006" key="4">
    <source>
        <dbReference type="Google" id="ProtNLM"/>
    </source>
</evidence>
<keyword evidence="1" id="KW-0812">Transmembrane</keyword>
<accession>A0A2U1LAH3</accession>
<keyword evidence="3" id="KW-1185">Reference proteome</keyword>
<dbReference type="PANTHER" id="PTHR33248">
    <property type="entry name" value="ZINC ION-BINDING PROTEIN"/>
    <property type="match status" value="1"/>
</dbReference>
<dbReference type="AlphaFoldDB" id="A0A2U1LAH3"/>
<sequence>MADYAPGTKRVTHKYVTTHCRCGLGMTVKTAWTKENPRKRFISCPKFDKGKKCGFYEFFDDDLPSDYYRELLYDEHQKAKRGNQRNEMQEDIDVLTMEKAQLDHELTCTKSKLKLYDRLFIILIGIIIIFSIVFGMKIGN</sequence>
<gene>
    <name evidence="2" type="ORF">CTI12_AA512870</name>
</gene>
<comment type="caution">
    <text evidence="2">The sequence shown here is derived from an EMBL/GenBank/DDBJ whole genome shotgun (WGS) entry which is preliminary data.</text>
</comment>
<dbReference type="EMBL" id="PKPP01010497">
    <property type="protein sequence ID" value="PWA46003.1"/>
    <property type="molecule type" value="Genomic_DNA"/>
</dbReference>
<organism evidence="2 3">
    <name type="scientific">Artemisia annua</name>
    <name type="common">Sweet wormwood</name>
    <dbReference type="NCBI Taxonomy" id="35608"/>
    <lineage>
        <taxon>Eukaryota</taxon>
        <taxon>Viridiplantae</taxon>
        <taxon>Streptophyta</taxon>
        <taxon>Embryophyta</taxon>
        <taxon>Tracheophyta</taxon>
        <taxon>Spermatophyta</taxon>
        <taxon>Magnoliopsida</taxon>
        <taxon>eudicotyledons</taxon>
        <taxon>Gunneridae</taxon>
        <taxon>Pentapetalae</taxon>
        <taxon>asterids</taxon>
        <taxon>campanulids</taxon>
        <taxon>Asterales</taxon>
        <taxon>Asteraceae</taxon>
        <taxon>Asteroideae</taxon>
        <taxon>Anthemideae</taxon>
        <taxon>Artemisiinae</taxon>
        <taxon>Artemisia</taxon>
    </lineage>
</organism>
<evidence type="ECO:0000256" key="1">
    <source>
        <dbReference type="SAM" id="Phobius"/>
    </source>
</evidence>
<reference evidence="2 3" key="1">
    <citation type="journal article" date="2018" name="Mol. Plant">
        <title>The genome of Artemisia annua provides insight into the evolution of Asteraceae family and artemisinin biosynthesis.</title>
        <authorList>
            <person name="Shen Q."/>
            <person name="Zhang L."/>
            <person name="Liao Z."/>
            <person name="Wang S."/>
            <person name="Yan T."/>
            <person name="Shi P."/>
            <person name="Liu M."/>
            <person name="Fu X."/>
            <person name="Pan Q."/>
            <person name="Wang Y."/>
            <person name="Lv Z."/>
            <person name="Lu X."/>
            <person name="Zhang F."/>
            <person name="Jiang W."/>
            <person name="Ma Y."/>
            <person name="Chen M."/>
            <person name="Hao X."/>
            <person name="Li L."/>
            <person name="Tang Y."/>
            <person name="Lv G."/>
            <person name="Zhou Y."/>
            <person name="Sun X."/>
            <person name="Brodelius P.E."/>
            <person name="Rose J.K.C."/>
            <person name="Tang K."/>
        </authorList>
    </citation>
    <scope>NUCLEOTIDE SEQUENCE [LARGE SCALE GENOMIC DNA]</scope>
    <source>
        <strain evidence="3">cv. Huhao1</strain>
        <tissue evidence="2">Leaf</tissue>
    </source>
</reference>